<gene>
    <name evidence="1" type="ORF">C2G38_2222923</name>
</gene>
<accession>A0A397U530</accession>
<dbReference type="Proteomes" id="UP000266673">
    <property type="component" value="Unassembled WGS sequence"/>
</dbReference>
<proteinExistence type="predicted"/>
<dbReference type="OrthoDB" id="5369347at2759"/>
<evidence type="ECO:0000313" key="2">
    <source>
        <dbReference type="Proteomes" id="UP000266673"/>
    </source>
</evidence>
<evidence type="ECO:0000313" key="1">
    <source>
        <dbReference type="EMBL" id="RIB04238.1"/>
    </source>
</evidence>
<keyword evidence="2" id="KW-1185">Reference proteome</keyword>
<name>A0A397U530_9GLOM</name>
<sequence>MYTFGSRKKTFLTDENLASWYDDIFFSSLISQQHSTPDIIHHYPSTFMAYKLKSKKDSGYFFHHAYGLSPAILMNITNSMRSKISSNINLSKFDNFFFHIYTKNLKLYTKFDPSNSIEFDLAFQFINTHFSLSYHNWIHKAKIDFGIEFVSKDLITPNSIYWARNSATDLLSATGTTFTTNVSRLRVDNWLHTYDIAGAAGEAKEPGLQNKIFYTQAYHVEKEAFSASKSTLLEELKVKDAKNNSLKVNKACKAAIIIFNEIINTHFGARLEYRIGFDITKQVLTIIQLKLYSFLDTNPFYIIPTQLVSKVKIAKLKTFLNLYNLSFNSPLQSIQSSEFNNETFRICLLILMKTINQSFDALPNTKKYFGDSSIDNPKNTGTLEIHAIMKKSNTAWLLSEIFNIDNYSTIITSQYFQQNQQPTNNNNNNNNIDPEIKINIRRLVTIITSEPNYNNEMVELVEFIWTQFIIDCIESIPSNYKTNNRHDFIELNQTTLDTYITKNQNDKRMYSINPVSRCGQYNTRETRFNMYFNHTRDREHTGQGWNCRLYLKSYKEAFKAFNELNSLDLFEDLKNRLYLEFQKQQIVPKSENNGKFCVTYKQKVYFTDLD</sequence>
<dbReference type="EMBL" id="QKWP01002223">
    <property type="protein sequence ID" value="RIB04238.1"/>
    <property type="molecule type" value="Genomic_DNA"/>
</dbReference>
<organism evidence="1 2">
    <name type="scientific">Gigaspora rosea</name>
    <dbReference type="NCBI Taxonomy" id="44941"/>
    <lineage>
        <taxon>Eukaryota</taxon>
        <taxon>Fungi</taxon>
        <taxon>Fungi incertae sedis</taxon>
        <taxon>Mucoromycota</taxon>
        <taxon>Glomeromycotina</taxon>
        <taxon>Glomeromycetes</taxon>
        <taxon>Diversisporales</taxon>
        <taxon>Gigasporaceae</taxon>
        <taxon>Gigaspora</taxon>
    </lineage>
</organism>
<protein>
    <submittedName>
        <fullName evidence="1">Uncharacterized protein</fullName>
    </submittedName>
</protein>
<reference evidence="1 2" key="1">
    <citation type="submission" date="2018-06" db="EMBL/GenBank/DDBJ databases">
        <title>Comparative genomics reveals the genomic features of Rhizophagus irregularis, R. cerebriforme, R. diaphanum and Gigaspora rosea, and their symbiotic lifestyle signature.</title>
        <authorList>
            <person name="Morin E."/>
            <person name="San Clemente H."/>
            <person name="Chen E.C.H."/>
            <person name="De La Providencia I."/>
            <person name="Hainaut M."/>
            <person name="Kuo A."/>
            <person name="Kohler A."/>
            <person name="Murat C."/>
            <person name="Tang N."/>
            <person name="Roy S."/>
            <person name="Loubradou J."/>
            <person name="Henrissat B."/>
            <person name="Grigoriev I.V."/>
            <person name="Corradi N."/>
            <person name="Roux C."/>
            <person name="Martin F.M."/>
        </authorList>
    </citation>
    <scope>NUCLEOTIDE SEQUENCE [LARGE SCALE GENOMIC DNA]</scope>
    <source>
        <strain evidence="1 2">DAOM 194757</strain>
    </source>
</reference>
<dbReference type="AlphaFoldDB" id="A0A397U530"/>
<comment type="caution">
    <text evidence="1">The sequence shown here is derived from an EMBL/GenBank/DDBJ whole genome shotgun (WGS) entry which is preliminary data.</text>
</comment>